<dbReference type="AlphaFoldDB" id="X6MZA2"/>
<protein>
    <submittedName>
        <fullName evidence="2">Uncharacterized protein</fullName>
    </submittedName>
</protein>
<dbReference type="EMBL" id="ASPP01014194">
    <property type="protein sequence ID" value="ETO18963.1"/>
    <property type="molecule type" value="Genomic_DNA"/>
</dbReference>
<name>X6MZA2_RETFI</name>
<feature type="transmembrane region" description="Helical" evidence="1">
    <location>
        <begin position="108"/>
        <end position="135"/>
    </location>
</feature>
<keyword evidence="3" id="KW-1185">Reference proteome</keyword>
<keyword evidence="1" id="KW-1133">Transmembrane helix</keyword>
<keyword evidence="1" id="KW-0472">Membrane</keyword>
<evidence type="ECO:0000256" key="1">
    <source>
        <dbReference type="SAM" id="Phobius"/>
    </source>
</evidence>
<evidence type="ECO:0000313" key="2">
    <source>
        <dbReference type="EMBL" id="ETO18963.1"/>
    </source>
</evidence>
<dbReference type="Proteomes" id="UP000023152">
    <property type="component" value="Unassembled WGS sequence"/>
</dbReference>
<proteinExistence type="predicted"/>
<evidence type="ECO:0000313" key="3">
    <source>
        <dbReference type="Proteomes" id="UP000023152"/>
    </source>
</evidence>
<keyword evidence="1" id="KW-0812">Transmembrane</keyword>
<sequence>MSSATLDLEEFVRRTQETETALVGLRHTLTEGTSKPNDNISAKQREHIREELLKIMEEVQKDQATIARQQQVIDELKESSKFAKQGLQQVAYNNFRKSKKKMDNCSKFGVVLLSIDLIYFKLLGIIFSYFVGFFLSSAQLHSSFTRARQRIFAVIELNNSLQKNIIDHYQKVQR</sequence>
<gene>
    <name evidence="2" type="ORF">RFI_18277</name>
</gene>
<accession>X6MZA2</accession>
<organism evidence="2 3">
    <name type="scientific">Reticulomyxa filosa</name>
    <dbReference type="NCBI Taxonomy" id="46433"/>
    <lineage>
        <taxon>Eukaryota</taxon>
        <taxon>Sar</taxon>
        <taxon>Rhizaria</taxon>
        <taxon>Retaria</taxon>
        <taxon>Foraminifera</taxon>
        <taxon>Monothalamids</taxon>
        <taxon>Reticulomyxidae</taxon>
        <taxon>Reticulomyxa</taxon>
    </lineage>
</organism>
<reference evidence="2 3" key="1">
    <citation type="journal article" date="2013" name="Curr. Biol.">
        <title>The Genome of the Foraminiferan Reticulomyxa filosa.</title>
        <authorList>
            <person name="Glockner G."/>
            <person name="Hulsmann N."/>
            <person name="Schleicher M."/>
            <person name="Noegel A.A."/>
            <person name="Eichinger L."/>
            <person name="Gallinger C."/>
            <person name="Pawlowski J."/>
            <person name="Sierra R."/>
            <person name="Euteneuer U."/>
            <person name="Pillet L."/>
            <person name="Moustafa A."/>
            <person name="Platzer M."/>
            <person name="Groth M."/>
            <person name="Szafranski K."/>
            <person name="Schliwa M."/>
        </authorList>
    </citation>
    <scope>NUCLEOTIDE SEQUENCE [LARGE SCALE GENOMIC DNA]</scope>
</reference>
<comment type="caution">
    <text evidence="2">The sequence shown here is derived from an EMBL/GenBank/DDBJ whole genome shotgun (WGS) entry which is preliminary data.</text>
</comment>